<dbReference type="EMBL" id="PVUE01000002">
    <property type="protein sequence ID" value="PRZ43655.1"/>
    <property type="molecule type" value="Genomic_DNA"/>
</dbReference>
<keyword evidence="4 7" id="KW-0378">Hydrolase</keyword>
<comment type="catalytic activity">
    <reaction evidence="1 7">
        <text>a myo-inositol phosphate + H2O = myo-inositol + phosphate</text>
        <dbReference type="Rhea" id="RHEA:24056"/>
        <dbReference type="ChEBI" id="CHEBI:15377"/>
        <dbReference type="ChEBI" id="CHEBI:17268"/>
        <dbReference type="ChEBI" id="CHEBI:43474"/>
        <dbReference type="ChEBI" id="CHEBI:84139"/>
        <dbReference type="EC" id="3.1.3.25"/>
    </reaction>
</comment>
<dbReference type="GO" id="GO:0006020">
    <property type="term" value="P:inositol metabolic process"/>
    <property type="evidence" value="ECO:0007669"/>
    <property type="project" value="TreeGrafter"/>
</dbReference>
<organism evidence="8 9">
    <name type="scientific">Antricoccus suffuscus</name>
    <dbReference type="NCBI Taxonomy" id="1629062"/>
    <lineage>
        <taxon>Bacteria</taxon>
        <taxon>Bacillati</taxon>
        <taxon>Actinomycetota</taxon>
        <taxon>Actinomycetes</taxon>
        <taxon>Geodermatophilales</taxon>
        <taxon>Antricoccaceae</taxon>
        <taxon>Antricoccus</taxon>
    </lineage>
</organism>
<feature type="binding site" evidence="6">
    <location>
        <position position="89"/>
    </location>
    <ligand>
        <name>Mg(2+)</name>
        <dbReference type="ChEBI" id="CHEBI:18420"/>
        <label>1</label>
        <note>catalytic</note>
    </ligand>
</feature>
<feature type="binding site" evidence="6">
    <location>
        <position position="91"/>
    </location>
    <ligand>
        <name>Mg(2+)</name>
        <dbReference type="ChEBI" id="CHEBI:18420"/>
        <label>1</label>
        <note>catalytic</note>
    </ligand>
</feature>
<feature type="binding site" evidence="6">
    <location>
        <position position="73"/>
    </location>
    <ligand>
        <name>Mg(2+)</name>
        <dbReference type="ChEBI" id="CHEBI:18420"/>
        <label>1</label>
        <note>catalytic</note>
    </ligand>
</feature>
<dbReference type="EC" id="3.1.3.25" evidence="7"/>
<dbReference type="AlphaFoldDB" id="A0A2T1A4X8"/>
<evidence type="ECO:0000256" key="2">
    <source>
        <dbReference type="ARBA" id="ARBA00001946"/>
    </source>
</evidence>
<dbReference type="PRINTS" id="PR00377">
    <property type="entry name" value="IMPHPHTASES"/>
</dbReference>
<evidence type="ECO:0000256" key="5">
    <source>
        <dbReference type="ARBA" id="ARBA00022842"/>
    </source>
</evidence>
<dbReference type="InterPro" id="IPR033942">
    <property type="entry name" value="IMPase"/>
</dbReference>
<dbReference type="Proteomes" id="UP000237752">
    <property type="component" value="Unassembled WGS sequence"/>
</dbReference>
<name>A0A2T1A4X8_9ACTN</name>
<dbReference type="GO" id="GO:0046872">
    <property type="term" value="F:metal ion binding"/>
    <property type="evidence" value="ECO:0007669"/>
    <property type="project" value="UniProtKB-KW"/>
</dbReference>
<dbReference type="GO" id="GO:0008934">
    <property type="term" value="F:inositol monophosphate 1-phosphatase activity"/>
    <property type="evidence" value="ECO:0007669"/>
    <property type="project" value="InterPro"/>
</dbReference>
<gene>
    <name evidence="8" type="ORF">CLV47_102346</name>
</gene>
<comment type="similarity">
    <text evidence="7">Belongs to the inositol monophosphatase superfamily.</text>
</comment>
<keyword evidence="9" id="KW-1185">Reference proteome</keyword>
<proteinExistence type="inferred from homology"/>
<feature type="binding site" evidence="6">
    <location>
        <position position="216"/>
    </location>
    <ligand>
        <name>Mg(2+)</name>
        <dbReference type="ChEBI" id="CHEBI:18420"/>
        <label>1</label>
        <note>catalytic</note>
    </ligand>
</feature>
<dbReference type="GO" id="GO:0007165">
    <property type="term" value="P:signal transduction"/>
    <property type="evidence" value="ECO:0007669"/>
    <property type="project" value="TreeGrafter"/>
</dbReference>
<dbReference type="OrthoDB" id="9772456at2"/>
<dbReference type="CDD" id="cd01639">
    <property type="entry name" value="IMPase"/>
    <property type="match status" value="1"/>
</dbReference>
<dbReference type="PROSITE" id="PS00629">
    <property type="entry name" value="IMP_1"/>
    <property type="match status" value="1"/>
</dbReference>
<dbReference type="RefSeq" id="WP_106347930.1">
    <property type="nucleotide sequence ID" value="NZ_PVUE01000002.1"/>
</dbReference>
<comment type="cofactor">
    <cofactor evidence="2 6 7">
        <name>Mg(2+)</name>
        <dbReference type="ChEBI" id="CHEBI:18420"/>
    </cofactor>
</comment>
<evidence type="ECO:0000256" key="1">
    <source>
        <dbReference type="ARBA" id="ARBA00001033"/>
    </source>
</evidence>
<dbReference type="PANTHER" id="PTHR20854">
    <property type="entry name" value="INOSITOL MONOPHOSPHATASE"/>
    <property type="match status" value="1"/>
</dbReference>
<dbReference type="SUPFAM" id="SSF56655">
    <property type="entry name" value="Carbohydrate phosphatase"/>
    <property type="match status" value="1"/>
</dbReference>
<accession>A0A2T1A4X8</accession>
<evidence type="ECO:0000256" key="4">
    <source>
        <dbReference type="ARBA" id="ARBA00022801"/>
    </source>
</evidence>
<evidence type="ECO:0000313" key="9">
    <source>
        <dbReference type="Proteomes" id="UP000237752"/>
    </source>
</evidence>
<protein>
    <recommendedName>
        <fullName evidence="7">Inositol-1-monophosphatase</fullName>
        <ecNumber evidence="7">3.1.3.25</ecNumber>
    </recommendedName>
</protein>
<dbReference type="Gene3D" id="3.40.190.80">
    <property type="match status" value="1"/>
</dbReference>
<evidence type="ECO:0000256" key="3">
    <source>
        <dbReference type="ARBA" id="ARBA00022723"/>
    </source>
</evidence>
<evidence type="ECO:0000256" key="7">
    <source>
        <dbReference type="RuleBase" id="RU364068"/>
    </source>
</evidence>
<reference evidence="8 9" key="1">
    <citation type="submission" date="2018-03" db="EMBL/GenBank/DDBJ databases">
        <title>Genomic Encyclopedia of Archaeal and Bacterial Type Strains, Phase II (KMG-II): from individual species to whole genera.</title>
        <authorList>
            <person name="Goeker M."/>
        </authorList>
    </citation>
    <scope>NUCLEOTIDE SEQUENCE [LARGE SCALE GENOMIC DNA]</scope>
    <source>
        <strain evidence="8 9">DSM 100065</strain>
    </source>
</reference>
<evidence type="ECO:0000256" key="6">
    <source>
        <dbReference type="PIRSR" id="PIRSR600760-2"/>
    </source>
</evidence>
<dbReference type="Pfam" id="PF00459">
    <property type="entry name" value="Inositol_P"/>
    <property type="match status" value="1"/>
</dbReference>
<evidence type="ECO:0000313" key="8">
    <source>
        <dbReference type="EMBL" id="PRZ43655.1"/>
    </source>
</evidence>
<keyword evidence="3 6" id="KW-0479">Metal-binding</keyword>
<dbReference type="Gene3D" id="3.30.540.10">
    <property type="entry name" value="Fructose-1,6-Bisphosphatase, subunit A, domain 1"/>
    <property type="match status" value="1"/>
</dbReference>
<feature type="binding site" evidence="6">
    <location>
        <position position="92"/>
    </location>
    <ligand>
        <name>Mg(2+)</name>
        <dbReference type="ChEBI" id="CHEBI:18420"/>
        <label>1</label>
        <note>catalytic</note>
    </ligand>
</feature>
<comment type="caution">
    <text evidence="8">The sequence shown here is derived from an EMBL/GenBank/DDBJ whole genome shotgun (WGS) entry which is preliminary data.</text>
</comment>
<sequence length="268" mass="28326">MTARPDPAAMRDLAVDLGVRAGRLIREGRAEGIRDVQTKTSDVDVVTAMDKACESFLIEELRVARPGDGVYGEEHGERASETGVRWIIDPIDGTVNYLYGIPDYAVSIACEIDGAVVAGAVVRPHSRAVYHAYAGGGAYRDNVPLHGSTPASLAASLVATGFGYLAARREQQGALVAKVLGSVRDIRRIGSAALDICYAAEGRLDAYYEWGLHAWDFAAATLIAAEAGLTVRSPAHEAGLLVVGAPAVADDLARLLHAHIDPSWGVPD</sequence>
<dbReference type="InterPro" id="IPR020583">
    <property type="entry name" value="Inositol_monoP_metal-BS"/>
</dbReference>
<keyword evidence="5 6" id="KW-0460">Magnesium</keyword>
<dbReference type="PANTHER" id="PTHR20854:SF4">
    <property type="entry name" value="INOSITOL-1-MONOPHOSPHATASE-RELATED"/>
    <property type="match status" value="1"/>
</dbReference>
<dbReference type="InterPro" id="IPR000760">
    <property type="entry name" value="Inositol_monophosphatase-like"/>
</dbReference>